<accession>A0A1L3SMR1</accession>
<keyword evidence="3" id="KW-1185">Reference proteome</keyword>
<dbReference type="STRING" id="1670800.BSQ44_04185"/>
<evidence type="ECO:0000259" key="1">
    <source>
        <dbReference type="Pfam" id="PF02129"/>
    </source>
</evidence>
<dbReference type="GO" id="GO:0016787">
    <property type="term" value="F:hydrolase activity"/>
    <property type="evidence" value="ECO:0007669"/>
    <property type="project" value="UniProtKB-KW"/>
</dbReference>
<dbReference type="PANTHER" id="PTHR47751">
    <property type="entry name" value="SUPERFAMILY HYDROLASE, PUTATIVE (AFU_ORTHOLOGUE AFUA_2G16580)-RELATED"/>
    <property type="match status" value="1"/>
</dbReference>
<dbReference type="InterPro" id="IPR051411">
    <property type="entry name" value="Polyketide_trans_af380"/>
</dbReference>
<keyword evidence="2" id="KW-0378">Hydrolase</keyword>
<organism evidence="2 3">
    <name type="scientific">Aquibium oceanicum</name>
    <dbReference type="NCBI Taxonomy" id="1670800"/>
    <lineage>
        <taxon>Bacteria</taxon>
        <taxon>Pseudomonadati</taxon>
        <taxon>Pseudomonadota</taxon>
        <taxon>Alphaproteobacteria</taxon>
        <taxon>Hyphomicrobiales</taxon>
        <taxon>Phyllobacteriaceae</taxon>
        <taxon>Aquibium</taxon>
    </lineage>
</organism>
<gene>
    <name evidence="2" type="ORF">BSQ44_04185</name>
</gene>
<dbReference type="InterPro" id="IPR000383">
    <property type="entry name" value="Xaa-Pro-like_dom"/>
</dbReference>
<dbReference type="AlphaFoldDB" id="A0A1L3SMR1"/>
<protein>
    <submittedName>
        <fullName evidence="2">Alpha/beta hydrolase</fullName>
    </submittedName>
</protein>
<dbReference type="EMBL" id="CP018171">
    <property type="protein sequence ID" value="APH70674.1"/>
    <property type="molecule type" value="Genomic_DNA"/>
</dbReference>
<dbReference type="Proteomes" id="UP000182840">
    <property type="component" value="Chromosome"/>
</dbReference>
<dbReference type="OrthoDB" id="217645at2"/>
<dbReference type="Gene3D" id="1.10.10.800">
    <property type="match status" value="1"/>
</dbReference>
<dbReference type="Pfam" id="PF02129">
    <property type="entry name" value="Peptidase_S15"/>
    <property type="match status" value="1"/>
</dbReference>
<feature type="domain" description="Xaa-Pro dipeptidyl-peptidase-like" evidence="1">
    <location>
        <begin position="27"/>
        <end position="273"/>
    </location>
</feature>
<evidence type="ECO:0000313" key="2">
    <source>
        <dbReference type="EMBL" id="APH70674.1"/>
    </source>
</evidence>
<dbReference type="SUPFAM" id="SSF53474">
    <property type="entry name" value="alpha/beta-Hydrolases"/>
    <property type="match status" value="1"/>
</dbReference>
<dbReference type="PANTHER" id="PTHR47751:SF2">
    <property type="entry name" value="DLTD N-TERMINAL DOMAIN PROTEIN (AFU_ORTHOLOGUE AFUA_8G00380)-RELATED"/>
    <property type="match status" value="1"/>
</dbReference>
<dbReference type="InterPro" id="IPR029058">
    <property type="entry name" value="AB_hydrolase_fold"/>
</dbReference>
<reference evidence="3" key="1">
    <citation type="submission" date="2016-11" db="EMBL/GenBank/DDBJ databases">
        <title>Mesorhizobium oceanicum sp. nov., isolated from deep seawater in South China Sea.</title>
        <authorList>
            <person name="Fu G.-Y."/>
        </authorList>
    </citation>
    <scope>NUCLEOTIDE SEQUENCE [LARGE SCALE GENOMIC DNA]</scope>
    <source>
        <strain evidence="3">B7</strain>
    </source>
</reference>
<dbReference type="Gene3D" id="3.40.50.1820">
    <property type="entry name" value="alpha/beta hydrolase"/>
    <property type="match status" value="1"/>
</dbReference>
<evidence type="ECO:0000313" key="3">
    <source>
        <dbReference type="Proteomes" id="UP000182840"/>
    </source>
</evidence>
<proteinExistence type="predicted"/>
<sequence length="308" mass="34688">MTKRVDVEFESEGVTCRGWLFLADSPKKSPTVVLAGGWCYVREIVMPTYAKAFAEAGINALIFDYRNLGVSDGDNRQHLDPWAQIRDYQNAISFLERHESVDADRIGVWGISYSGGHALVLAATDPRVKSIVSQIPVVDGYENMRRAHGTMEYRRLWDLILADRKLRYEEPGKRLYLPHATADSESEVSSWPFPETVETFLKIKASEAPLYENRSTVESVDLLLNYDVGSFVKRIYNVPTLMIVAEGDDLTLWDLEINAFNAIPTPKKKLEILPHTTHMTLYSDKSKVEKAAAIARDWFVDTLGVAGG</sequence>
<dbReference type="KEGG" id="meso:BSQ44_04185"/>
<name>A0A1L3SMR1_9HYPH</name>